<evidence type="ECO:0000256" key="1">
    <source>
        <dbReference type="ARBA" id="ARBA00010641"/>
    </source>
</evidence>
<evidence type="ECO:0000313" key="8">
    <source>
        <dbReference type="Proteomes" id="UP000639396"/>
    </source>
</evidence>
<dbReference type="CDD" id="cd06171">
    <property type="entry name" value="Sigma70_r4"/>
    <property type="match status" value="1"/>
</dbReference>
<dbReference type="SUPFAM" id="SSF88659">
    <property type="entry name" value="Sigma3 and sigma4 domains of RNA polymerase sigma factors"/>
    <property type="match status" value="1"/>
</dbReference>
<dbReference type="GO" id="GO:0016987">
    <property type="term" value="F:sigma factor activity"/>
    <property type="evidence" value="ECO:0007669"/>
    <property type="project" value="UniProtKB-KW"/>
</dbReference>
<protein>
    <submittedName>
        <fullName evidence="7">RNA polymerase sigma factor</fullName>
    </submittedName>
</protein>
<dbReference type="AlphaFoldDB" id="A0A927H0J3"/>
<organism evidence="7 8">
    <name type="scientific">Paenibacillus oceani</name>
    <dbReference type="NCBI Taxonomy" id="2772510"/>
    <lineage>
        <taxon>Bacteria</taxon>
        <taxon>Bacillati</taxon>
        <taxon>Bacillota</taxon>
        <taxon>Bacilli</taxon>
        <taxon>Bacillales</taxon>
        <taxon>Paenibacillaceae</taxon>
        <taxon>Paenibacillus</taxon>
    </lineage>
</organism>
<evidence type="ECO:0000313" key="7">
    <source>
        <dbReference type="EMBL" id="MBD2863358.1"/>
    </source>
</evidence>
<dbReference type="Pfam" id="PF08281">
    <property type="entry name" value="Sigma70_r4_2"/>
    <property type="match status" value="1"/>
</dbReference>
<dbReference type="PANTHER" id="PTHR43133">
    <property type="entry name" value="RNA POLYMERASE ECF-TYPE SIGMA FACTO"/>
    <property type="match status" value="1"/>
</dbReference>
<comment type="similarity">
    <text evidence="1">Belongs to the sigma-70 factor family. ECF subfamily.</text>
</comment>
<dbReference type="InterPro" id="IPR036388">
    <property type="entry name" value="WH-like_DNA-bd_sf"/>
</dbReference>
<dbReference type="GO" id="GO:0006352">
    <property type="term" value="P:DNA-templated transcription initiation"/>
    <property type="evidence" value="ECO:0007669"/>
    <property type="project" value="InterPro"/>
</dbReference>
<dbReference type="EMBL" id="JACXJA010000019">
    <property type="protein sequence ID" value="MBD2863358.1"/>
    <property type="molecule type" value="Genomic_DNA"/>
</dbReference>
<evidence type="ECO:0000256" key="4">
    <source>
        <dbReference type="ARBA" id="ARBA00023163"/>
    </source>
</evidence>
<accession>A0A927H0J3</accession>
<dbReference type="InterPro" id="IPR007627">
    <property type="entry name" value="RNA_pol_sigma70_r2"/>
</dbReference>
<evidence type="ECO:0000259" key="6">
    <source>
        <dbReference type="Pfam" id="PF08281"/>
    </source>
</evidence>
<dbReference type="NCBIfam" id="TIGR02937">
    <property type="entry name" value="sigma70-ECF"/>
    <property type="match status" value="1"/>
</dbReference>
<keyword evidence="3" id="KW-0731">Sigma factor</keyword>
<sequence>MRYHYIHEKDYHRFNFNGTLLFSASSNNRGERKVGLDYLSTLSDSTDKNVILRDLMERYGNDVWNYAFFLTSRFDQADDIFQDVFIKVYRSMFSFRGESSVKTWLLAITRNVAKDHRKSAWARRVLLMATIRRSETASSTEKEVLSRMVSGDVWKAVMDLPEKLREVLLLYAHHQLTVPEIASMLNISQGTVKSRLHRARAKVPLLLKEQLSDSY</sequence>
<dbReference type="Pfam" id="PF04542">
    <property type="entry name" value="Sigma70_r2"/>
    <property type="match status" value="1"/>
</dbReference>
<keyword evidence="2" id="KW-0805">Transcription regulation</keyword>
<comment type="caution">
    <text evidence="7">The sequence shown here is derived from an EMBL/GenBank/DDBJ whole genome shotgun (WGS) entry which is preliminary data.</text>
</comment>
<reference evidence="7" key="1">
    <citation type="submission" date="2020-09" db="EMBL/GenBank/DDBJ databases">
        <title>A novel bacterium of genus Paenibacillus, isolated from South China Sea.</title>
        <authorList>
            <person name="Huang H."/>
            <person name="Mo K."/>
            <person name="Hu Y."/>
        </authorList>
    </citation>
    <scope>NUCLEOTIDE SEQUENCE</scope>
    <source>
        <strain evidence="7">IB182363</strain>
    </source>
</reference>
<evidence type="ECO:0000259" key="5">
    <source>
        <dbReference type="Pfam" id="PF04542"/>
    </source>
</evidence>
<dbReference type="SUPFAM" id="SSF88946">
    <property type="entry name" value="Sigma2 domain of RNA polymerase sigma factors"/>
    <property type="match status" value="1"/>
</dbReference>
<dbReference type="GO" id="GO:0003677">
    <property type="term" value="F:DNA binding"/>
    <property type="evidence" value="ECO:0007669"/>
    <property type="project" value="InterPro"/>
</dbReference>
<dbReference type="PANTHER" id="PTHR43133:SF46">
    <property type="entry name" value="RNA POLYMERASE SIGMA-70 FACTOR ECF SUBFAMILY"/>
    <property type="match status" value="1"/>
</dbReference>
<keyword evidence="8" id="KW-1185">Reference proteome</keyword>
<gene>
    <name evidence="7" type="ORF">IDH45_15300</name>
</gene>
<name>A0A927H0J3_9BACL</name>
<feature type="domain" description="RNA polymerase sigma-70 region 2" evidence="5">
    <location>
        <begin position="55"/>
        <end position="121"/>
    </location>
</feature>
<dbReference type="Gene3D" id="1.10.10.10">
    <property type="entry name" value="Winged helix-like DNA-binding domain superfamily/Winged helix DNA-binding domain"/>
    <property type="match status" value="1"/>
</dbReference>
<evidence type="ECO:0000256" key="2">
    <source>
        <dbReference type="ARBA" id="ARBA00023015"/>
    </source>
</evidence>
<dbReference type="InterPro" id="IPR013249">
    <property type="entry name" value="RNA_pol_sigma70_r4_t2"/>
</dbReference>
<dbReference type="InterPro" id="IPR039425">
    <property type="entry name" value="RNA_pol_sigma-70-like"/>
</dbReference>
<proteinExistence type="inferred from homology"/>
<dbReference type="Gene3D" id="1.10.1740.10">
    <property type="match status" value="1"/>
</dbReference>
<dbReference type="InterPro" id="IPR014284">
    <property type="entry name" value="RNA_pol_sigma-70_dom"/>
</dbReference>
<keyword evidence="4" id="KW-0804">Transcription</keyword>
<dbReference type="InterPro" id="IPR013325">
    <property type="entry name" value="RNA_pol_sigma_r2"/>
</dbReference>
<evidence type="ECO:0000256" key="3">
    <source>
        <dbReference type="ARBA" id="ARBA00023082"/>
    </source>
</evidence>
<feature type="domain" description="RNA polymerase sigma factor 70 region 4 type 2" evidence="6">
    <location>
        <begin position="153"/>
        <end position="202"/>
    </location>
</feature>
<dbReference type="InterPro" id="IPR013324">
    <property type="entry name" value="RNA_pol_sigma_r3/r4-like"/>
</dbReference>
<dbReference type="Proteomes" id="UP000639396">
    <property type="component" value="Unassembled WGS sequence"/>
</dbReference>